<dbReference type="InterPro" id="IPR052967">
    <property type="entry name" value="Stress_Response_Assoc"/>
</dbReference>
<dbReference type="InterPro" id="IPR019060">
    <property type="entry name" value="DUF2382"/>
</dbReference>
<sequence>MGQIELIANERHLQERLQHYRDLNVPEKKLTVVSTRGYEDFLLDYPGVNERMTAGNTLEELLIQLDGSQRLTMTNQERENYSNALNNGELLLYIDNDSELDTPEGEETFELREERLAVSKEKVQTGEVVVEKYTDSKVEEFDVPVNMDNVTVERRPVEGEPLFETYNNTEDGDDDLGIIRIPVTKERIRVIKEHVVTEEIVITKEVVEKMEHVSGTVKHDDIRVNEVKNEDVKVREVKNIDIDK</sequence>
<dbReference type="PANTHER" id="PTHR38463">
    <property type="entry name" value="STRESS RESPONSE PROTEIN YSNF"/>
    <property type="match status" value="1"/>
</dbReference>
<protein>
    <submittedName>
        <fullName evidence="2">Stress response protein YsnF</fullName>
    </submittedName>
    <submittedName>
        <fullName evidence="3">Uncharacterized protein (TIGR02271 family)</fullName>
    </submittedName>
</protein>
<reference evidence="3 5" key="2">
    <citation type="submission" date="2020-08" db="EMBL/GenBank/DDBJ databases">
        <title>Genomic Encyclopedia of Type Strains, Phase IV (KMG-IV): sequencing the most valuable type-strain genomes for metagenomic binning, comparative biology and taxonomic classification.</title>
        <authorList>
            <person name="Goeker M."/>
        </authorList>
    </citation>
    <scope>NUCLEOTIDE SEQUENCE [LARGE SCALE GENOMIC DNA]</scope>
    <source>
        <strain evidence="3 5">DSM 22419</strain>
    </source>
</reference>
<evidence type="ECO:0000313" key="4">
    <source>
        <dbReference type="Proteomes" id="UP000534001"/>
    </source>
</evidence>
<dbReference type="EMBL" id="CAJEWA010000006">
    <property type="protein sequence ID" value="CAD2080329.1"/>
    <property type="molecule type" value="Genomic_DNA"/>
</dbReference>
<dbReference type="Pfam" id="PF09557">
    <property type="entry name" value="DUF2382"/>
    <property type="match status" value="1"/>
</dbReference>
<evidence type="ECO:0000313" key="5">
    <source>
        <dbReference type="Proteomes" id="UP000545588"/>
    </source>
</evidence>
<accession>A0A6V7RRD1</accession>
<dbReference type="Proteomes" id="UP000545588">
    <property type="component" value="Unassembled WGS sequence"/>
</dbReference>
<keyword evidence="5" id="KW-1185">Reference proteome</keyword>
<proteinExistence type="predicted"/>
<gene>
    <name evidence="2" type="primary">ysnF_2</name>
    <name evidence="3" type="ORF">HNR41_001926</name>
    <name evidence="2" type="ORF">JEOCOQ751_01717</name>
</gene>
<reference evidence="2 4" key="1">
    <citation type="submission" date="2020-07" db="EMBL/GenBank/DDBJ databases">
        <authorList>
            <person name="Criscuolo A."/>
        </authorList>
    </citation>
    <scope>NUCLEOTIDE SEQUENCE [LARGE SCALE GENOMIC DNA]</scope>
    <source>
        <strain evidence="2">CIP111751</strain>
    </source>
</reference>
<evidence type="ECO:0000313" key="2">
    <source>
        <dbReference type="EMBL" id="CAD2080329.1"/>
    </source>
</evidence>
<name>A0A6V7RRD1_9STAP</name>
<comment type="caution">
    <text evidence="2">The sequence shown here is derived from an EMBL/GenBank/DDBJ whole genome shotgun (WGS) entry which is preliminary data.</text>
</comment>
<feature type="domain" description="DUF2382" evidence="1">
    <location>
        <begin position="110"/>
        <end position="224"/>
    </location>
</feature>
<dbReference type="EMBL" id="JACHFF010000003">
    <property type="protein sequence ID" value="MBB6423949.1"/>
    <property type="molecule type" value="Genomic_DNA"/>
</dbReference>
<dbReference type="AlphaFoldDB" id="A0A6V7RRD1"/>
<dbReference type="RefSeq" id="WP_184284051.1">
    <property type="nucleotide sequence ID" value="NZ_BMCO01000003.1"/>
</dbReference>
<organism evidence="2 4">
    <name type="scientific">Jeotgalicoccus coquinae</name>
    <dbReference type="NCBI Taxonomy" id="709509"/>
    <lineage>
        <taxon>Bacteria</taxon>
        <taxon>Bacillati</taxon>
        <taxon>Bacillota</taxon>
        <taxon>Bacilli</taxon>
        <taxon>Bacillales</taxon>
        <taxon>Staphylococcaceae</taxon>
        <taxon>Jeotgalicoccus</taxon>
    </lineage>
</organism>
<evidence type="ECO:0000259" key="1">
    <source>
        <dbReference type="Pfam" id="PF09557"/>
    </source>
</evidence>
<evidence type="ECO:0000313" key="3">
    <source>
        <dbReference type="EMBL" id="MBB6423949.1"/>
    </source>
</evidence>
<dbReference type="PANTHER" id="PTHR38463:SF1">
    <property type="entry name" value="STRESS RESPONSE PROTEIN YSNF"/>
    <property type="match status" value="1"/>
</dbReference>
<dbReference type="NCBIfam" id="TIGR02271">
    <property type="entry name" value="YsnF/AvaK domain"/>
    <property type="match status" value="1"/>
</dbReference>
<dbReference type="Proteomes" id="UP000534001">
    <property type="component" value="Unassembled WGS sequence"/>
</dbReference>